<dbReference type="STRING" id="1715693.PH7735_03163"/>
<keyword evidence="6" id="KW-1185">Reference proteome</keyword>
<dbReference type="InterPro" id="IPR029044">
    <property type="entry name" value="Nucleotide-diphossugar_trans"/>
</dbReference>
<evidence type="ECO:0000313" key="6">
    <source>
        <dbReference type="Proteomes" id="UP000051870"/>
    </source>
</evidence>
<proteinExistence type="predicted"/>
<sequence>MPEATALILAAGRGMRMGKRGEMTPKGLLEVGGEPLVQRSVRLLQEQGVRNVRIVTGHLADQYQDLFQNHAGVTLVHNAQYGETGSLLSLMMGLEGLDGDVVLLESDIIFERRALAPITSGVTRILMSGETRATDEVFIWSREGLQGQAVLKTMNKDISAQPEQHLGELVGITCFSAANRSVLQDVGAAHLAAHPTSDYEIVVVKTGARVDIDCHLIEDLAWSEVDDEQMYHNAISHVWPRICENDTLYASERRNTT</sequence>
<evidence type="ECO:0000256" key="1">
    <source>
        <dbReference type="ARBA" id="ARBA00022679"/>
    </source>
</evidence>
<dbReference type="RefSeq" id="WP_145865350.1">
    <property type="nucleotide sequence ID" value="NZ_CYTW01000004.1"/>
</dbReference>
<accession>A0A0P1IE34</accession>
<evidence type="ECO:0000259" key="4">
    <source>
        <dbReference type="Pfam" id="PF12804"/>
    </source>
</evidence>
<dbReference type="InterPro" id="IPR025877">
    <property type="entry name" value="MobA-like_NTP_Trfase"/>
</dbReference>
<keyword evidence="3" id="KW-0460">Magnesium</keyword>
<protein>
    <submittedName>
        <fullName evidence="5">Bifunctional N-acetylglucosamine-1-phosphate uridyltransferase/glucosamine-1-phosphate acetyltransferase</fullName>
    </submittedName>
</protein>
<evidence type="ECO:0000256" key="2">
    <source>
        <dbReference type="ARBA" id="ARBA00022695"/>
    </source>
</evidence>
<dbReference type="InterPro" id="IPR050065">
    <property type="entry name" value="GlmU-like"/>
</dbReference>
<keyword evidence="2" id="KW-0548">Nucleotidyltransferase</keyword>
<dbReference type="AlphaFoldDB" id="A0A0P1IE34"/>
<dbReference type="EMBL" id="CYTW01000004">
    <property type="protein sequence ID" value="CUK07826.1"/>
    <property type="molecule type" value="Genomic_DNA"/>
</dbReference>
<evidence type="ECO:0000256" key="3">
    <source>
        <dbReference type="ARBA" id="ARBA00022842"/>
    </source>
</evidence>
<organism evidence="5 6">
    <name type="scientific">Shimia thalassica</name>
    <dbReference type="NCBI Taxonomy" id="1715693"/>
    <lineage>
        <taxon>Bacteria</taxon>
        <taxon>Pseudomonadati</taxon>
        <taxon>Pseudomonadota</taxon>
        <taxon>Alphaproteobacteria</taxon>
        <taxon>Rhodobacterales</taxon>
        <taxon>Roseobacteraceae</taxon>
    </lineage>
</organism>
<dbReference type="PANTHER" id="PTHR43584">
    <property type="entry name" value="NUCLEOTIDYL TRANSFERASE"/>
    <property type="match status" value="1"/>
</dbReference>
<dbReference type="SUPFAM" id="SSF53448">
    <property type="entry name" value="Nucleotide-diphospho-sugar transferases"/>
    <property type="match status" value="1"/>
</dbReference>
<dbReference type="CDD" id="cd02523">
    <property type="entry name" value="PC_cytidylyltransferase"/>
    <property type="match status" value="1"/>
</dbReference>
<dbReference type="GeneID" id="83882152"/>
<feature type="domain" description="MobA-like NTP transferase" evidence="4">
    <location>
        <begin position="6"/>
        <end position="116"/>
    </location>
</feature>
<dbReference type="PANTHER" id="PTHR43584:SF5">
    <property type="entry name" value="PROTEIN LICC"/>
    <property type="match status" value="1"/>
</dbReference>
<keyword evidence="1 5" id="KW-0808">Transferase</keyword>
<name>A0A0P1IE34_9RHOB</name>
<dbReference type="Proteomes" id="UP000051870">
    <property type="component" value="Unassembled WGS sequence"/>
</dbReference>
<reference evidence="6" key="1">
    <citation type="submission" date="2015-09" db="EMBL/GenBank/DDBJ databases">
        <authorList>
            <person name="Rodrigo-Torres Lidia"/>
            <person name="Arahal R.David."/>
        </authorList>
    </citation>
    <scope>NUCLEOTIDE SEQUENCE [LARGE SCALE GENOMIC DNA]</scope>
    <source>
        <strain evidence="6">CECT 7735</strain>
    </source>
</reference>
<dbReference type="GO" id="GO:0016779">
    <property type="term" value="F:nucleotidyltransferase activity"/>
    <property type="evidence" value="ECO:0007669"/>
    <property type="project" value="UniProtKB-KW"/>
</dbReference>
<gene>
    <name evidence="5" type="ORF">PH7735_03163</name>
</gene>
<evidence type="ECO:0000313" key="5">
    <source>
        <dbReference type="EMBL" id="CUK07826.1"/>
    </source>
</evidence>
<dbReference type="Gene3D" id="3.90.550.10">
    <property type="entry name" value="Spore Coat Polysaccharide Biosynthesis Protein SpsA, Chain A"/>
    <property type="match status" value="1"/>
</dbReference>
<dbReference type="Pfam" id="PF12804">
    <property type="entry name" value="NTP_transf_3"/>
    <property type="match status" value="1"/>
</dbReference>